<keyword evidence="6" id="KW-1003">Cell membrane</keyword>
<sequence length="941" mass="102086">MRGLYPRMLLLPLLLLGAVTAEEQSRESQDEDEEGACVPGFSRRTNLRPGTHTLRPGQLVLKVPFESCGEAVELSANDRRFTLEADGSLRAARTLRLSRRPLHLTVRARAVGSGRTWESPVKLVPGKAKRRSKNKGKHGGTPKQEMEEMEREEEEHEEAGVGAAGEEEAAHGDDGSVLMFHQLRRGKQHRQKRGWVIPAINVPENDRGPFPKQLVQIKSDTHGEIRYSIVGPGADQNPMGVFIVDPVTGRLSVAKTLDRELIAEYLLKGHAVDMNGRPVESPVDLVINVIDMNDNRPEFATPVFQGSVAEGSPPGTPVMTVTASDKDDALSANGMIRYKIMSQVPKMPFDHMFTINNATGVISTIAAGLDRERTPQYMLVVQASDMEGDPNIGLTNTATAIVTITDKNDNAPEFTGRTFSGTARENAVNVTVTTLTVTDMDEPGTPAWRTRYVIRGGDPGKNFAVETDPRTNDGRLYVVKPLDFENSSKYNLVIAAENEVSLESAQFGPASTATVTVTVEDENEGPVFEPLRREVKLAEGLPVGQHVTNMVARDPDIAQRQTVRYKKLSVPGDWLDIDPVSGKVTTAVVLDREAALVQANTYTATFLATDDGSPVASGTGTLVLLLSDVNDNAPIVWPDEATVCDVRGGTVNVTARDADEDFNGSPFSFQLPPGNPDPNNNWTIHRVDGSSSQLRMKVALPEGLYFVPLLISDSGNPAMSAVSELEVKVCACDQHGDCVNRAAIAAAGLGTGAIVAILLCLLLLLILVLLFVVYKRRRDKDRVAKQLLIDPEDDVRDNILKYDEEGGGEEDQDYDPSQLQHMSELLPLEAPYGKGPGVRRLDERPSVAEPCYPSRSGAPHPSDIGDFINEGLRTADNDATAPPYDSLLVFDYEGAGSVAGSLSSLNSSSTGGGGDHDYDYLNSWGPRFRKLADMYGGGYDD</sequence>
<dbReference type="FunFam" id="2.60.40.60:FF:000031">
    <property type="entry name" value="Cadherin 3"/>
    <property type="match status" value="1"/>
</dbReference>
<dbReference type="Proteomes" id="UP001318040">
    <property type="component" value="Chromosome 54"/>
</dbReference>
<keyword evidence="25" id="KW-1185">Reference proteome</keyword>
<dbReference type="GO" id="GO:0048787">
    <property type="term" value="C:presynaptic active zone membrane"/>
    <property type="evidence" value="ECO:0007669"/>
    <property type="project" value="TreeGrafter"/>
</dbReference>
<evidence type="ECO:0000256" key="17">
    <source>
        <dbReference type="ARBA" id="ARBA00023180"/>
    </source>
</evidence>
<evidence type="ECO:0000256" key="3">
    <source>
        <dbReference type="ARBA" id="ARBA00004251"/>
    </source>
</evidence>
<feature type="compositionally biased region" description="Acidic residues" evidence="21">
    <location>
        <begin position="147"/>
        <end position="157"/>
    </location>
</feature>
<feature type="domain" description="Cadherin" evidence="24">
    <location>
        <begin position="200"/>
        <end position="299"/>
    </location>
</feature>
<keyword evidence="12 18" id="KW-0106">Calcium</keyword>
<keyword evidence="7" id="KW-0165">Cleavage on pair of basic residues</keyword>
<evidence type="ECO:0000256" key="8">
    <source>
        <dbReference type="ARBA" id="ARBA00022692"/>
    </source>
</evidence>
<dbReference type="GO" id="GO:0007043">
    <property type="term" value="P:cell-cell junction assembly"/>
    <property type="evidence" value="ECO:0007669"/>
    <property type="project" value="TreeGrafter"/>
</dbReference>
<dbReference type="Pfam" id="PF00028">
    <property type="entry name" value="Cadherin"/>
    <property type="match status" value="4"/>
</dbReference>
<dbReference type="SMART" id="SM01055">
    <property type="entry name" value="Cadherin_pro"/>
    <property type="match status" value="1"/>
</dbReference>
<proteinExistence type="predicted"/>
<feature type="domain" description="Cadherin" evidence="24">
    <location>
        <begin position="529"/>
        <end position="636"/>
    </location>
</feature>
<evidence type="ECO:0000256" key="10">
    <source>
        <dbReference type="ARBA" id="ARBA00022729"/>
    </source>
</evidence>
<evidence type="ECO:0000256" key="9">
    <source>
        <dbReference type="ARBA" id="ARBA00022723"/>
    </source>
</evidence>
<evidence type="ECO:0000256" key="13">
    <source>
        <dbReference type="ARBA" id="ARBA00022889"/>
    </source>
</evidence>
<dbReference type="PROSITE" id="PS50268">
    <property type="entry name" value="CADHERIN_2"/>
    <property type="match status" value="5"/>
</dbReference>
<feature type="domain" description="Cadherin" evidence="24">
    <location>
        <begin position="300"/>
        <end position="414"/>
    </location>
</feature>
<dbReference type="GO" id="GO:0008013">
    <property type="term" value="F:beta-catenin binding"/>
    <property type="evidence" value="ECO:0007669"/>
    <property type="project" value="TreeGrafter"/>
</dbReference>
<feature type="transmembrane region" description="Helical" evidence="22">
    <location>
        <begin position="742"/>
        <end position="774"/>
    </location>
</feature>
<evidence type="ECO:0000256" key="21">
    <source>
        <dbReference type="SAM" id="MobiDB-lite"/>
    </source>
</evidence>
<keyword evidence="9" id="KW-0479">Metal-binding</keyword>
<feature type="region of interest" description="Disordered" evidence="21">
    <location>
        <begin position="837"/>
        <end position="869"/>
    </location>
</feature>
<dbReference type="GO" id="GO:0007156">
    <property type="term" value="P:homophilic cell adhesion via plasma membrane adhesion molecules"/>
    <property type="evidence" value="ECO:0007669"/>
    <property type="project" value="InterPro"/>
</dbReference>
<evidence type="ECO:0000256" key="7">
    <source>
        <dbReference type="ARBA" id="ARBA00022685"/>
    </source>
</evidence>
<evidence type="ECO:0000256" key="18">
    <source>
        <dbReference type="PROSITE-ProRule" id="PRU00043"/>
    </source>
</evidence>
<dbReference type="PANTHER" id="PTHR24027:SF79">
    <property type="entry name" value="CADHERIN-2"/>
    <property type="match status" value="1"/>
</dbReference>
<evidence type="ECO:0000256" key="4">
    <source>
        <dbReference type="ARBA" id="ARBA00004536"/>
    </source>
</evidence>
<organism evidence="25 26">
    <name type="scientific">Petromyzon marinus</name>
    <name type="common">Sea lamprey</name>
    <dbReference type="NCBI Taxonomy" id="7757"/>
    <lineage>
        <taxon>Eukaryota</taxon>
        <taxon>Metazoa</taxon>
        <taxon>Chordata</taxon>
        <taxon>Craniata</taxon>
        <taxon>Vertebrata</taxon>
        <taxon>Cyclostomata</taxon>
        <taxon>Hyperoartia</taxon>
        <taxon>Petromyzontiformes</taxon>
        <taxon>Petromyzontidae</taxon>
        <taxon>Petromyzon</taxon>
    </lineage>
</organism>
<dbReference type="InterPro" id="IPR000233">
    <property type="entry name" value="Cadherin_Y-type_LIR"/>
</dbReference>
<dbReference type="GO" id="GO:0014704">
    <property type="term" value="C:intercalated disc"/>
    <property type="evidence" value="ECO:0007669"/>
    <property type="project" value="TreeGrafter"/>
</dbReference>
<dbReference type="Pfam" id="PF01049">
    <property type="entry name" value="CADH_Y-type_LIR"/>
    <property type="match status" value="1"/>
</dbReference>
<dbReference type="GO" id="GO:0030027">
    <property type="term" value="C:lamellipodium"/>
    <property type="evidence" value="ECO:0007669"/>
    <property type="project" value="TreeGrafter"/>
</dbReference>
<evidence type="ECO:0000256" key="11">
    <source>
        <dbReference type="ARBA" id="ARBA00022737"/>
    </source>
</evidence>
<feature type="signal peptide" evidence="23">
    <location>
        <begin position="1"/>
        <end position="21"/>
    </location>
</feature>
<dbReference type="GO" id="GO:0005737">
    <property type="term" value="C:cytoplasm"/>
    <property type="evidence" value="ECO:0007669"/>
    <property type="project" value="TreeGrafter"/>
</dbReference>
<feature type="compositionally biased region" description="Basic residues" evidence="21">
    <location>
        <begin position="127"/>
        <end position="140"/>
    </location>
</feature>
<dbReference type="GO" id="GO:0014069">
    <property type="term" value="C:postsynaptic density"/>
    <property type="evidence" value="ECO:0007669"/>
    <property type="project" value="TreeGrafter"/>
</dbReference>
<dbReference type="GO" id="GO:0005509">
    <property type="term" value="F:calcium ion binding"/>
    <property type="evidence" value="ECO:0007669"/>
    <property type="project" value="UniProtKB-UniRule"/>
</dbReference>
<comment type="function">
    <text evidence="20">Cadherins are calcium-dependent cell adhesion proteins.</text>
</comment>
<keyword evidence="15 22" id="KW-1133">Transmembrane helix</keyword>
<dbReference type="GO" id="GO:0007416">
    <property type="term" value="P:synapse assembly"/>
    <property type="evidence" value="ECO:0007669"/>
    <property type="project" value="TreeGrafter"/>
</dbReference>
<dbReference type="PRINTS" id="PR00205">
    <property type="entry name" value="CADHERIN"/>
</dbReference>
<dbReference type="GO" id="GO:0016477">
    <property type="term" value="P:cell migration"/>
    <property type="evidence" value="ECO:0007669"/>
    <property type="project" value="TreeGrafter"/>
</dbReference>
<evidence type="ECO:0000256" key="1">
    <source>
        <dbReference type="ARBA" id="ARBA00004135"/>
    </source>
</evidence>
<dbReference type="GO" id="GO:0045177">
    <property type="term" value="C:apical part of cell"/>
    <property type="evidence" value="ECO:0007669"/>
    <property type="project" value="TreeGrafter"/>
</dbReference>
<dbReference type="InterPro" id="IPR014868">
    <property type="entry name" value="Cadherin_pro_dom"/>
</dbReference>
<feature type="chain" id="PRO_5042533457" evidence="23">
    <location>
        <begin position="22"/>
        <end position="941"/>
    </location>
</feature>
<keyword evidence="16 22" id="KW-0472">Membrane</keyword>
<dbReference type="InterPro" id="IPR039808">
    <property type="entry name" value="Cadherin"/>
</dbReference>
<dbReference type="FunFam" id="2.60.40.60:FF:000011">
    <property type="entry name" value="Cadherin 1"/>
    <property type="match status" value="1"/>
</dbReference>
<evidence type="ECO:0000256" key="5">
    <source>
        <dbReference type="ARBA" id="ARBA00004568"/>
    </source>
</evidence>
<dbReference type="AlphaFoldDB" id="A0AAJ7XDP0"/>
<dbReference type="GO" id="GO:0099634">
    <property type="term" value="C:postsynaptic specialization membrane"/>
    <property type="evidence" value="ECO:0007669"/>
    <property type="project" value="TreeGrafter"/>
</dbReference>
<evidence type="ECO:0000256" key="15">
    <source>
        <dbReference type="ARBA" id="ARBA00022989"/>
    </source>
</evidence>
<dbReference type="InterPro" id="IPR027397">
    <property type="entry name" value="Catenin-bd_sf"/>
</dbReference>
<dbReference type="GO" id="GO:0016339">
    <property type="term" value="P:calcium-dependent cell-cell adhesion via plasma membrane cell adhesion molecules"/>
    <property type="evidence" value="ECO:0007669"/>
    <property type="project" value="TreeGrafter"/>
</dbReference>
<dbReference type="FunFam" id="2.60.40.60:FF:000027">
    <property type="entry name" value="Cadherin 2"/>
    <property type="match status" value="1"/>
</dbReference>
<dbReference type="GO" id="GO:0005912">
    <property type="term" value="C:adherens junction"/>
    <property type="evidence" value="ECO:0007669"/>
    <property type="project" value="UniProtKB-SubCell"/>
</dbReference>
<dbReference type="InterPro" id="IPR015919">
    <property type="entry name" value="Cadherin-like_sf"/>
</dbReference>
<evidence type="ECO:0000256" key="2">
    <source>
        <dbReference type="ARBA" id="ARBA00004241"/>
    </source>
</evidence>
<dbReference type="FunFam" id="4.10.900.10:FF:000001">
    <property type="entry name" value="Cadherin 2"/>
    <property type="match status" value="1"/>
</dbReference>
<dbReference type="GO" id="GO:0034332">
    <property type="term" value="P:adherens junction organization"/>
    <property type="evidence" value="ECO:0007669"/>
    <property type="project" value="TreeGrafter"/>
</dbReference>
<reference evidence="26" key="1">
    <citation type="submission" date="2025-08" db="UniProtKB">
        <authorList>
            <consortium name="RefSeq"/>
        </authorList>
    </citation>
    <scope>IDENTIFICATION</scope>
    <source>
        <tissue evidence="26">Sperm</tissue>
    </source>
</reference>
<keyword evidence="14" id="KW-0965">Cell junction</keyword>
<accession>A0AAJ7XDP0</accession>
<dbReference type="CDD" id="cd11304">
    <property type="entry name" value="Cadherin_repeat"/>
    <property type="match status" value="5"/>
</dbReference>
<evidence type="ECO:0000256" key="6">
    <source>
        <dbReference type="ARBA" id="ARBA00022475"/>
    </source>
</evidence>
<dbReference type="GO" id="GO:0009986">
    <property type="term" value="C:cell surface"/>
    <property type="evidence" value="ECO:0007669"/>
    <property type="project" value="UniProtKB-SubCell"/>
</dbReference>
<evidence type="ECO:0000256" key="14">
    <source>
        <dbReference type="ARBA" id="ARBA00022949"/>
    </source>
</evidence>
<keyword evidence="17" id="KW-0325">Glycoprotein</keyword>
<dbReference type="InterPro" id="IPR020894">
    <property type="entry name" value="Cadherin_CS"/>
</dbReference>
<evidence type="ECO:0000256" key="23">
    <source>
        <dbReference type="SAM" id="SignalP"/>
    </source>
</evidence>
<dbReference type="InterPro" id="IPR002126">
    <property type="entry name" value="Cadherin-like_dom"/>
</dbReference>
<dbReference type="GO" id="GO:0016342">
    <property type="term" value="C:catenin complex"/>
    <property type="evidence" value="ECO:0007669"/>
    <property type="project" value="TreeGrafter"/>
</dbReference>
<dbReference type="Gene3D" id="2.60.40.60">
    <property type="entry name" value="Cadherins"/>
    <property type="match status" value="6"/>
</dbReference>
<dbReference type="SMART" id="SM00112">
    <property type="entry name" value="CA"/>
    <property type="match status" value="5"/>
</dbReference>
<dbReference type="GO" id="GO:0030057">
    <property type="term" value="C:desmosome"/>
    <property type="evidence" value="ECO:0007669"/>
    <property type="project" value="UniProtKB-SubCell"/>
</dbReference>
<feature type="region of interest" description="Disordered" evidence="21">
    <location>
        <begin position="24"/>
        <end position="52"/>
    </location>
</feature>
<evidence type="ECO:0000256" key="22">
    <source>
        <dbReference type="SAM" id="Phobius"/>
    </source>
</evidence>
<dbReference type="FunFam" id="2.60.40.60:FF:000019">
    <property type="entry name" value="Cadherin 2"/>
    <property type="match status" value="1"/>
</dbReference>
<evidence type="ECO:0000256" key="16">
    <source>
        <dbReference type="ARBA" id="ARBA00023136"/>
    </source>
</evidence>
<dbReference type="SUPFAM" id="SSF49313">
    <property type="entry name" value="Cadherin-like"/>
    <property type="match status" value="6"/>
</dbReference>
<comment type="subcellular location">
    <subcellularLocation>
        <location evidence="4">Cell junction</location>
        <location evidence="4">Adherens junction</location>
    </subcellularLocation>
    <subcellularLocation>
        <location evidence="5">Cell junction</location>
        <location evidence="5">Desmosome</location>
    </subcellularLocation>
    <subcellularLocation>
        <location evidence="1">Cell membrane</location>
        <location evidence="1">Sarcolemma</location>
    </subcellularLocation>
    <subcellularLocation>
        <location evidence="3 19">Cell membrane</location>
        <topology evidence="3 19">Single-pass type I membrane protein</topology>
    </subcellularLocation>
    <subcellularLocation>
        <location evidence="2">Cell surface</location>
    </subcellularLocation>
</comment>
<evidence type="ECO:0000256" key="12">
    <source>
        <dbReference type="ARBA" id="ARBA00022837"/>
    </source>
</evidence>
<dbReference type="GeneID" id="116954200"/>
<dbReference type="GO" id="GO:0043005">
    <property type="term" value="C:neuron projection"/>
    <property type="evidence" value="ECO:0007669"/>
    <property type="project" value="TreeGrafter"/>
</dbReference>
<dbReference type="PROSITE" id="PS00232">
    <property type="entry name" value="CADHERIN_1"/>
    <property type="match status" value="2"/>
</dbReference>
<keyword evidence="11" id="KW-0677">Repeat</keyword>
<dbReference type="KEGG" id="pmrn:116954200"/>
<evidence type="ECO:0000313" key="25">
    <source>
        <dbReference type="Proteomes" id="UP001318040"/>
    </source>
</evidence>
<feature type="region of interest" description="Disordered" evidence="21">
    <location>
        <begin position="123"/>
        <end position="172"/>
    </location>
</feature>
<gene>
    <name evidence="26" type="primary">LOC116954200</name>
</gene>
<dbReference type="GO" id="GO:0042383">
    <property type="term" value="C:sarcolemma"/>
    <property type="evidence" value="ECO:0007669"/>
    <property type="project" value="UniProtKB-SubCell"/>
</dbReference>
<dbReference type="RefSeq" id="XP_032830616.1">
    <property type="nucleotide sequence ID" value="XM_032974725.1"/>
</dbReference>
<dbReference type="Pfam" id="PF08758">
    <property type="entry name" value="Cadherin_pro"/>
    <property type="match status" value="1"/>
</dbReference>
<evidence type="ECO:0000256" key="19">
    <source>
        <dbReference type="RuleBase" id="RU003318"/>
    </source>
</evidence>
<dbReference type="FunFam" id="2.60.40.60:FF:000022">
    <property type="entry name" value="Cadherin 2"/>
    <property type="match status" value="1"/>
</dbReference>
<keyword evidence="10 23" id="KW-0732">Signal</keyword>
<keyword evidence="13 19" id="KW-0130">Cell adhesion</keyword>
<dbReference type="GO" id="GO:0045296">
    <property type="term" value="F:cadherin binding"/>
    <property type="evidence" value="ECO:0007669"/>
    <property type="project" value="TreeGrafter"/>
</dbReference>
<keyword evidence="8 19" id="KW-0812">Transmembrane</keyword>
<evidence type="ECO:0000259" key="24">
    <source>
        <dbReference type="PROSITE" id="PS50268"/>
    </source>
</evidence>
<dbReference type="Gene3D" id="4.10.900.10">
    <property type="entry name" value="TCF3-CBD (Catenin binding domain)"/>
    <property type="match status" value="1"/>
</dbReference>
<dbReference type="GO" id="GO:0044331">
    <property type="term" value="P:cell-cell adhesion mediated by cadherin"/>
    <property type="evidence" value="ECO:0007669"/>
    <property type="project" value="TreeGrafter"/>
</dbReference>
<dbReference type="PANTHER" id="PTHR24027">
    <property type="entry name" value="CADHERIN-23"/>
    <property type="match status" value="1"/>
</dbReference>
<dbReference type="GO" id="GO:0000902">
    <property type="term" value="P:cell morphogenesis"/>
    <property type="evidence" value="ECO:0007669"/>
    <property type="project" value="TreeGrafter"/>
</dbReference>
<feature type="domain" description="Cadherin" evidence="24">
    <location>
        <begin position="415"/>
        <end position="528"/>
    </location>
</feature>
<protein>
    <submittedName>
        <fullName evidence="26">Cadherin-2-like</fullName>
    </submittedName>
</protein>
<feature type="domain" description="Cadherin" evidence="24">
    <location>
        <begin position="646"/>
        <end position="739"/>
    </location>
</feature>
<name>A0AAJ7XDP0_PETMA</name>
<evidence type="ECO:0000256" key="20">
    <source>
        <dbReference type="RuleBase" id="RU004357"/>
    </source>
</evidence>
<evidence type="ECO:0000313" key="26">
    <source>
        <dbReference type="RefSeq" id="XP_032830616.1"/>
    </source>
</evidence>